<gene>
    <name evidence="1" type="ORF">F4559_003556</name>
</gene>
<protein>
    <submittedName>
        <fullName evidence="1">Tetratricopeptide (TPR) repeat protein</fullName>
    </submittedName>
</protein>
<dbReference type="SUPFAM" id="SSF48452">
    <property type="entry name" value="TPR-like"/>
    <property type="match status" value="1"/>
</dbReference>
<organism evidence="1 2">
    <name type="scientific">Saccharothrix violaceirubra</name>
    <dbReference type="NCBI Taxonomy" id="413306"/>
    <lineage>
        <taxon>Bacteria</taxon>
        <taxon>Bacillati</taxon>
        <taxon>Actinomycetota</taxon>
        <taxon>Actinomycetes</taxon>
        <taxon>Pseudonocardiales</taxon>
        <taxon>Pseudonocardiaceae</taxon>
        <taxon>Saccharothrix</taxon>
    </lineage>
</organism>
<sequence length="292" mass="31349">MVEQTRSGRRVGTTLSDALDARVVELRHLDDVVGSQDLLPAVRKELAEAEALVRNSSYPDIIGSRLLTATGELAQLAGWVASDAGLHAEAQRVYLSGVSAAEAANDFVLGGQLFSSLSYQMANVGNAEDALLLARTATHGARDATPVVRALLLERVAWASARVGDREATRRTLDEVDDAYERRTDGLPEPEWVYWLNRAEIDVMAGRCMIELGAPDKAEPLLSAAIATYPVEQAREVALYLTWLAEAYARSGQMDAAGATLSDARGFAAAMPSARTSLRLSTVATLIGDYSE</sequence>
<dbReference type="Proteomes" id="UP000542674">
    <property type="component" value="Unassembled WGS sequence"/>
</dbReference>
<dbReference type="InterPro" id="IPR011990">
    <property type="entry name" value="TPR-like_helical_dom_sf"/>
</dbReference>
<keyword evidence="2" id="KW-1185">Reference proteome</keyword>
<reference evidence="1 2" key="1">
    <citation type="submission" date="2020-08" db="EMBL/GenBank/DDBJ databases">
        <title>Sequencing the genomes of 1000 actinobacteria strains.</title>
        <authorList>
            <person name="Klenk H.-P."/>
        </authorList>
    </citation>
    <scope>NUCLEOTIDE SEQUENCE [LARGE SCALE GENOMIC DNA]</scope>
    <source>
        <strain evidence="1 2">DSM 45084</strain>
    </source>
</reference>
<dbReference type="EMBL" id="JACHJS010000001">
    <property type="protein sequence ID" value="MBB4966197.1"/>
    <property type="molecule type" value="Genomic_DNA"/>
</dbReference>
<comment type="caution">
    <text evidence="1">The sequence shown here is derived from an EMBL/GenBank/DDBJ whole genome shotgun (WGS) entry which is preliminary data.</text>
</comment>
<accession>A0A7W7WWP4</accession>
<name>A0A7W7WWP4_9PSEU</name>
<evidence type="ECO:0000313" key="1">
    <source>
        <dbReference type="EMBL" id="MBB4966197.1"/>
    </source>
</evidence>
<evidence type="ECO:0000313" key="2">
    <source>
        <dbReference type="Proteomes" id="UP000542674"/>
    </source>
</evidence>
<proteinExistence type="predicted"/>
<dbReference type="Gene3D" id="1.25.40.10">
    <property type="entry name" value="Tetratricopeptide repeat domain"/>
    <property type="match status" value="1"/>
</dbReference>
<dbReference type="AlphaFoldDB" id="A0A7W7WWP4"/>